<evidence type="ECO:0000313" key="3">
    <source>
        <dbReference type="Proteomes" id="UP000469440"/>
    </source>
</evidence>
<dbReference type="Gene3D" id="3.40.50.2000">
    <property type="entry name" value="Glycogen Phosphorylase B"/>
    <property type="match status" value="2"/>
</dbReference>
<dbReference type="PANTHER" id="PTHR45947">
    <property type="entry name" value="SULFOQUINOVOSYL TRANSFERASE SQD2"/>
    <property type="match status" value="1"/>
</dbReference>
<comment type="caution">
    <text evidence="2">The sequence shown here is derived from an EMBL/GenBank/DDBJ whole genome shotgun (WGS) entry which is preliminary data.</text>
</comment>
<dbReference type="OrthoDB" id="9772485at2"/>
<reference evidence="2 3" key="1">
    <citation type="submission" date="2019-09" db="EMBL/GenBank/DDBJ databases">
        <title>Genome sequence of Clostridium sp. EA1.</title>
        <authorList>
            <person name="Poehlein A."/>
            <person name="Bengelsdorf F.R."/>
            <person name="Daniel R."/>
        </authorList>
    </citation>
    <scope>NUCLEOTIDE SEQUENCE [LARGE SCALE GENOMIC DNA]</scope>
    <source>
        <strain evidence="2 3">EA1</strain>
    </source>
</reference>
<name>A0A6N8HVK9_9FIRM</name>
<dbReference type="AlphaFoldDB" id="A0A6N8HVK9"/>
<organism evidence="2 3">
    <name type="scientific">Caproicibacter fermentans</name>
    <dbReference type="NCBI Taxonomy" id="2576756"/>
    <lineage>
        <taxon>Bacteria</taxon>
        <taxon>Bacillati</taxon>
        <taxon>Bacillota</taxon>
        <taxon>Clostridia</taxon>
        <taxon>Eubacteriales</taxon>
        <taxon>Acutalibacteraceae</taxon>
        <taxon>Caproicibacter</taxon>
    </lineage>
</organism>
<evidence type="ECO:0000313" key="2">
    <source>
        <dbReference type="EMBL" id="MVB09443.1"/>
    </source>
</evidence>
<dbReference type="GO" id="GO:0016757">
    <property type="term" value="F:glycosyltransferase activity"/>
    <property type="evidence" value="ECO:0007669"/>
    <property type="project" value="UniProtKB-KW"/>
</dbReference>
<dbReference type="EMBL" id="VWXL01000003">
    <property type="protein sequence ID" value="MVB09443.1"/>
    <property type="molecule type" value="Genomic_DNA"/>
</dbReference>
<dbReference type="InterPro" id="IPR001296">
    <property type="entry name" value="Glyco_trans_1"/>
</dbReference>
<evidence type="ECO:0000259" key="1">
    <source>
        <dbReference type="Pfam" id="PF00534"/>
    </source>
</evidence>
<accession>A0A6N8HVK9</accession>
<sequence>MKLLLLLTSTFPFDGGEEFLENELRYASGFDKILVCPCGLKENSVKTRSLPQGVEWIPLKRAAVGRAEYASLFRLPCVRAELFDLMRTKRLSIARAHETLFFMKNAMSIFQALIREELILSADDVTVYSYWFYDAAAAGALLAEYLRAKGKIARLVSRAHGFDIHEERSAHRYLPMRSYLLKSASAVFPCSNEGAGILRSRYPQYAGKVRTAHLGTPDEGCRGGCRTEFHLVSCSYMVPVKRLPLIAEALRKADFPMKWTHIGSGPMEGELKRLAKSLPPCVRVEFPGAMKNADVLDFYKQQEVSVFVNVSSSEGIPVSIMEACSFGFPVIATDVGGTGEIVKDGQNGFLLKAEFDPSELLGMLEHVRAMEEENYEKLCGNSRSIWRSSFSAERNYPEFYEVLSR</sequence>
<keyword evidence="3" id="KW-1185">Reference proteome</keyword>
<gene>
    <name evidence="2" type="primary">gtf1_1</name>
    <name evidence="2" type="ORF">CAFE_00990</name>
</gene>
<dbReference type="SUPFAM" id="SSF53756">
    <property type="entry name" value="UDP-Glycosyltransferase/glycogen phosphorylase"/>
    <property type="match status" value="1"/>
</dbReference>
<feature type="domain" description="Glycosyl transferase family 1" evidence="1">
    <location>
        <begin position="232"/>
        <end position="368"/>
    </location>
</feature>
<protein>
    <submittedName>
        <fullName evidence="2">Glycosyltransferase Gtf1</fullName>
        <ecNumber evidence="2">2.4.1.-</ecNumber>
    </submittedName>
</protein>
<dbReference type="RefSeq" id="WP_156989476.1">
    <property type="nucleotide sequence ID" value="NZ_VWXL01000003.1"/>
</dbReference>
<dbReference type="InterPro" id="IPR050194">
    <property type="entry name" value="Glycosyltransferase_grp1"/>
</dbReference>
<proteinExistence type="predicted"/>
<keyword evidence="2" id="KW-0328">Glycosyltransferase</keyword>
<dbReference type="EC" id="2.4.1.-" evidence="2"/>
<dbReference type="PANTHER" id="PTHR45947:SF3">
    <property type="entry name" value="SULFOQUINOVOSYL TRANSFERASE SQD2"/>
    <property type="match status" value="1"/>
</dbReference>
<dbReference type="Pfam" id="PF00534">
    <property type="entry name" value="Glycos_transf_1"/>
    <property type="match status" value="1"/>
</dbReference>
<dbReference type="Proteomes" id="UP000469440">
    <property type="component" value="Unassembled WGS sequence"/>
</dbReference>
<keyword evidence="2" id="KW-0808">Transferase</keyword>